<dbReference type="Pfam" id="PF03450">
    <property type="entry name" value="CO_deh_flav_C"/>
    <property type="match status" value="1"/>
</dbReference>
<dbReference type="InterPro" id="IPR036683">
    <property type="entry name" value="CO_DH_flav_C_dom_sf"/>
</dbReference>
<evidence type="ECO:0000256" key="1">
    <source>
        <dbReference type="ARBA" id="ARBA00022630"/>
    </source>
</evidence>
<dbReference type="InterPro" id="IPR036318">
    <property type="entry name" value="FAD-bd_PCMH-like_sf"/>
</dbReference>
<dbReference type="InterPro" id="IPR002346">
    <property type="entry name" value="Mopterin_DH_FAD-bd"/>
</dbReference>
<dbReference type="PANTHER" id="PTHR42659">
    <property type="entry name" value="XANTHINE DEHYDROGENASE SUBUNIT C-RELATED"/>
    <property type="match status" value="1"/>
</dbReference>
<keyword evidence="3" id="KW-0560">Oxidoreductase</keyword>
<keyword evidence="2" id="KW-0274">FAD</keyword>
<accession>A0ABS1JLX9</accession>
<feature type="domain" description="FAD-binding PCMH-type" evidence="4">
    <location>
        <begin position="1"/>
        <end position="177"/>
    </location>
</feature>
<keyword evidence="6" id="KW-1185">Reference proteome</keyword>
<dbReference type="Gene3D" id="3.30.465.10">
    <property type="match status" value="1"/>
</dbReference>
<evidence type="ECO:0000259" key="4">
    <source>
        <dbReference type="PROSITE" id="PS51387"/>
    </source>
</evidence>
<dbReference type="Proteomes" id="UP000622707">
    <property type="component" value="Unassembled WGS sequence"/>
</dbReference>
<evidence type="ECO:0000256" key="3">
    <source>
        <dbReference type="ARBA" id="ARBA00023002"/>
    </source>
</evidence>
<dbReference type="SUPFAM" id="SSF55447">
    <property type="entry name" value="CO dehydrogenase flavoprotein C-terminal domain-like"/>
    <property type="match status" value="1"/>
</dbReference>
<protein>
    <submittedName>
        <fullName evidence="5">Xanthine dehydrogenase family protein subunit M</fullName>
    </submittedName>
</protein>
<dbReference type="PANTHER" id="PTHR42659:SF2">
    <property type="entry name" value="XANTHINE DEHYDROGENASE SUBUNIT C-RELATED"/>
    <property type="match status" value="1"/>
</dbReference>
<gene>
    <name evidence="5" type="ORF">JI746_09000</name>
</gene>
<dbReference type="InterPro" id="IPR016166">
    <property type="entry name" value="FAD-bd_PCMH"/>
</dbReference>
<organism evidence="5 6">
    <name type="scientific">Ramlibacter alkalitolerans</name>
    <dbReference type="NCBI Taxonomy" id="2039631"/>
    <lineage>
        <taxon>Bacteria</taxon>
        <taxon>Pseudomonadati</taxon>
        <taxon>Pseudomonadota</taxon>
        <taxon>Betaproteobacteria</taxon>
        <taxon>Burkholderiales</taxon>
        <taxon>Comamonadaceae</taxon>
        <taxon>Ramlibacter</taxon>
    </lineage>
</organism>
<dbReference type="InterPro" id="IPR016167">
    <property type="entry name" value="FAD-bd_PCMH_sub1"/>
</dbReference>
<dbReference type="InterPro" id="IPR051312">
    <property type="entry name" value="Diverse_Substr_Oxidored"/>
</dbReference>
<dbReference type="Gene3D" id="3.30.43.10">
    <property type="entry name" value="Uridine Diphospho-n-acetylenolpyruvylglucosamine Reductase, domain 2"/>
    <property type="match status" value="1"/>
</dbReference>
<dbReference type="SMART" id="SM01092">
    <property type="entry name" value="CO_deh_flav_C"/>
    <property type="match status" value="1"/>
</dbReference>
<name>A0ABS1JLX9_9BURK</name>
<keyword evidence="1" id="KW-0285">Flavoprotein</keyword>
<evidence type="ECO:0000313" key="6">
    <source>
        <dbReference type="Proteomes" id="UP000622707"/>
    </source>
</evidence>
<evidence type="ECO:0000256" key="2">
    <source>
        <dbReference type="ARBA" id="ARBA00022827"/>
    </source>
</evidence>
<sequence length="290" mass="30705">MKPAAFSYHRPASVDEALELLARFGDDAKPLAGGQSLVPMMNMRLASPAHLVDLNDLSELAQVRVCGERLEVGALARHRTLAESPLAAGHCPLLGQAARTIGHGAIRERGTLGGSLAHADPAAQHALVAMTLGARLTLARKGAQRVLEADDFLLSAMTTALEPTEMVLSVSYPCAVPGEVSVWRMFNQRHGDYAIVAVAVTLALENGRVSSLRLGVGGVAPVPQRLDAVAQAFRGRVASVDWVAEVARAARDAVTPEDQPRVPAVYRKELAETLVARALARCLERSGVPA</sequence>
<dbReference type="InterPro" id="IPR016169">
    <property type="entry name" value="FAD-bd_PCMH_sub2"/>
</dbReference>
<dbReference type="InterPro" id="IPR005107">
    <property type="entry name" value="CO_DH_flav_C"/>
</dbReference>
<dbReference type="Pfam" id="PF00941">
    <property type="entry name" value="FAD_binding_5"/>
    <property type="match status" value="1"/>
</dbReference>
<dbReference type="EMBL" id="JAEQND010000004">
    <property type="protein sequence ID" value="MBL0425245.1"/>
    <property type="molecule type" value="Genomic_DNA"/>
</dbReference>
<dbReference type="PROSITE" id="PS51387">
    <property type="entry name" value="FAD_PCMH"/>
    <property type="match status" value="1"/>
</dbReference>
<dbReference type="Gene3D" id="3.30.390.50">
    <property type="entry name" value="CO dehydrogenase flavoprotein, C-terminal domain"/>
    <property type="match status" value="1"/>
</dbReference>
<proteinExistence type="predicted"/>
<evidence type="ECO:0000313" key="5">
    <source>
        <dbReference type="EMBL" id="MBL0425245.1"/>
    </source>
</evidence>
<dbReference type="SUPFAM" id="SSF56176">
    <property type="entry name" value="FAD-binding/transporter-associated domain-like"/>
    <property type="match status" value="1"/>
</dbReference>
<reference evidence="5 6" key="1">
    <citation type="journal article" date="2017" name="Int. J. Syst. Evol. Microbiol.">
        <title>Ramlibacter alkalitolerans sp. nov., alkali-tolerant bacterium isolated from soil of ginseng.</title>
        <authorList>
            <person name="Lee D.H."/>
            <person name="Cha C.J."/>
        </authorList>
    </citation>
    <scope>NUCLEOTIDE SEQUENCE [LARGE SCALE GENOMIC DNA]</scope>
    <source>
        <strain evidence="5 6">KACC 19305</strain>
    </source>
</reference>
<comment type="caution">
    <text evidence="5">The sequence shown here is derived from an EMBL/GenBank/DDBJ whole genome shotgun (WGS) entry which is preliminary data.</text>
</comment>
<dbReference type="RefSeq" id="WP_201688649.1">
    <property type="nucleotide sequence ID" value="NZ_JAEQND010000004.1"/>
</dbReference>